<name>A0A4R8DTP9_9BACT</name>
<dbReference type="InterPro" id="IPR011990">
    <property type="entry name" value="TPR-like_helical_dom_sf"/>
</dbReference>
<sequence length="512" mass="57691">MKRYFIILAVLLTGCTKQLTQTNPNQQTAQTFWKTATDAVDGVNSVYGSLMLDGSYMRFTHVVLNTRGDDATSNSPWDQIYNCGKFALNVDGFAASAPFTAYYQGVFRANQVIESVPPIVMDTALKNRVLGQAYFLRGLYYFHLADIYQNVPMPLTIAQSSSDYYARQVSQDTVWMQVISDFTKAATLLPVSYADVTGLDANQFGRATKGAALAYLGKTLLFTKQYAAAAAQFQAVINLGVYSLVPNYHDNFTEQDENNPESIFEVQFSRSVGGTTQGWGPGDPQSNWAKYEARAITFGPRNFAYCDVQPTKALYYEFLQEPTAANQVDPRLYATMFYNTPTMKVYGQSFQATFGVADSEVFCRKYENDGFVASEFVWQFASGINSRLMRYADVLLMYAECLNEEGNTAQAYPYIQQVRARVGLADLATVKPNLTQAQMRDQIAHERFLEFGLEGKRFDDIRRWGWLQDPTKLAWLQARDPEFKTYTTGREYMPIPLAEIEANPGVIQNKGW</sequence>
<evidence type="ECO:0000259" key="7">
    <source>
        <dbReference type="Pfam" id="PF14322"/>
    </source>
</evidence>
<dbReference type="RefSeq" id="WP_133993709.1">
    <property type="nucleotide sequence ID" value="NZ_SODV01000001.1"/>
</dbReference>
<dbReference type="OrthoDB" id="5694214at2"/>
<dbReference type="InterPro" id="IPR012944">
    <property type="entry name" value="SusD_RagB_dom"/>
</dbReference>
<keyword evidence="5" id="KW-0998">Cell outer membrane</keyword>
<dbReference type="EMBL" id="SODV01000001">
    <property type="protein sequence ID" value="TDX01298.1"/>
    <property type="molecule type" value="Genomic_DNA"/>
</dbReference>
<evidence type="ECO:0000256" key="1">
    <source>
        <dbReference type="ARBA" id="ARBA00004442"/>
    </source>
</evidence>
<evidence type="ECO:0000313" key="8">
    <source>
        <dbReference type="EMBL" id="TDX01298.1"/>
    </source>
</evidence>
<proteinExistence type="inferred from homology"/>
<evidence type="ECO:0000259" key="6">
    <source>
        <dbReference type="Pfam" id="PF07980"/>
    </source>
</evidence>
<dbReference type="SUPFAM" id="SSF48452">
    <property type="entry name" value="TPR-like"/>
    <property type="match status" value="1"/>
</dbReference>
<feature type="domain" description="RagB/SusD" evidence="6">
    <location>
        <begin position="260"/>
        <end position="512"/>
    </location>
</feature>
<evidence type="ECO:0000256" key="3">
    <source>
        <dbReference type="ARBA" id="ARBA00022729"/>
    </source>
</evidence>
<comment type="caution">
    <text evidence="8">The sequence shown here is derived from an EMBL/GenBank/DDBJ whole genome shotgun (WGS) entry which is preliminary data.</text>
</comment>
<dbReference type="CDD" id="cd08977">
    <property type="entry name" value="SusD"/>
    <property type="match status" value="1"/>
</dbReference>
<gene>
    <name evidence="8" type="ORF">EDB95_2331</name>
</gene>
<dbReference type="Gene3D" id="1.25.40.390">
    <property type="match status" value="1"/>
</dbReference>
<evidence type="ECO:0000256" key="5">
    <source>
        <dbReference type="ARBA" id="ARBA00023237"/>
    </source>
</evidence>
<accession>A0A4R8DTP9</accession>
<keyword evidence="9" id="KW-1185">Reference proteome</keyword>
<protein>
    <submittedName>
        <fullName evidence="8">Putative outer membrane starch-binding protein</fullName>
    </submittedName>
</protein>
<dbReference type="GO" id="GO:0009279">
    <property type="term" value="C:cell outer membrane"/>
    <property type="evidence" value="ECO:0007669"/>
    <property type="project" value="UniProtKB-SubCell"/>
</dbReference>
<comment type="subcellular location">
    <subcellularLocation>
        <location evidence="1">Cell outer membrane</location>
    </subcellularLocation>
</comment>
<keyword evidence="3" id="KW-0732">Signal</keyword>
<evidence type="ECO:0000256" key="4">
    <source>
        <dbReference type="ARBA" id="ARBA00023136"/>
    </source>
</evidence>
<dbReference type="InterPro" id="IPR033985">
    <property type="entry name" value="SusD-like_N"/>
</dbReference>
<organism evidence="8 9">
    <name type="scientific">Dinghuibacter silviterrae</name>
    <dbReference type="NCBI Taxonomy" id="1539049"/>
    <lineage>
        <taxon>Bacteria</taxon>
        <taxon>Pseudomonadati</taxon>
        <taxon>Bacteroidota</taxon>
        <taxon>Chitinophagia</taxon>
        <taxon>Chitinophagales</taxon>
        <taxon>Chitinophagaceae</taxon>
        <taxon>Dinghuibacter</taxon>
    </lineage>
</organism>
<keyword evidence="4" id="KW-0472">Membrane</keyword>
<dbReference type="Pfam" id="PF07980">
    <property type="entry name" value="SusD_RagB"/>
    <property type="match status" value="1"/>
</dbReference>
<dbReference type="PROSITE" id="PS51257">
    <property type="entry name" value="PROKAR_LIPOPROTEIN"/>
    <property type="match status" value="1"/>
</dbReference>
<evidence type="ECO:0000313" key="9">
    <source>
        <dbReference type="Proteomes" id="UP000294498"/>
    </source>
</evidence>
<reference evidence="8 9" key="1">
    <citation type="submission" date="2019-03" db="EMBL/GenBank/DDBJ databases">
        <title>Genomic Encyclopedia of Type Strains, Phase IV (KMG-IV): sequencing the most valuable type-strain genomes for metagenomic binning, comparative biology and taxonomic classification.</title>
        <authorList>
            <person name="Goeker M."/>
        </authorList>
    </citation>
    <scope>NUCLEOTIDE SEQUENCE [LARGE SCALE GENOMIC DNA]</scope>
    <source>
        <strain evidence="8 9">DSM 100059</strain>
    </source>
</reference>
<feature type="domain" description="SusD-like N-terminal" evidence="7">
    <location>
        <begin position="93"/>
        <end position="219"/>
    </location>
</feature>
<dbReference type="AlphaFoldDB" id="A0A4R8DTP9"/>
<comment type="similarity">
    <text evidence="2">Belongs to the SusD family.</text>
</comment>
<dbReference type="Pfam" id="PF14322">
    <property type="entry name" value="SusD-like_3"/>
    <property type="match status" value="1"/>
</dbReference>
<evidence type="ECO:0000256" key="2">
    <source>
        <dbReference type="ARBA" id="ARBA00006275"/>
    </source>
</evidence>
<dbReference type="Proteomes" id="UP000294498">
    <property type="component" value="Unassembled WGS sequence"/>
</dbReference>